<accession>A0A7T0BVI9</accession>
<dbReference type="EMBL" id="CP048685">
    <property type="protein sequence ID" value="QPJ61708.1"/>
    <property type="molecule type" value="Genomic_DNA"/>
</dbReference>
<dbReference type="Proteomes" id="UP000594688">
    <property type="component" value="Chromosome"/>
</dbReference>
<name>A0A7T0BVI9_9BACT</name>
<dbReference type="KEGG" id="nli:G3M70_07335"/>
<sequence>MAETSTDLLGLIQPAEDDAAWKDKVDPWADKIDEIARQYIPFYIAGEAVDEEIILNGFKFNHDVDISGVSMFARSGPTGSALQLDFLKDDAEQSKLVTINAGSVHSFSAVTGLEYLQTPSVEELGLKIKNVGSTNPGAEIWGLIHYNVKPIPTP</sequence>
<dbReference type="AlphaFoldDB" id="A0A7T0BVI9"/>
<reference evidence="1 2" key="1">
    <citation type="submission" date="2020-02" db="EMBL/GenBank/DDBJ databases">
        <title>Genomic and physiological characterization of two novel Nitrospinaceae genera.</title>
        <authorList>
            <person name="Mueller A.J."/>
            <person name="Jung M.-Y."/>
            <person name="Strachan C.R."/>
            <person name="Herbold C.W."/>
            <person name="Kirkegaard R.H."/>
            <person name="Daims H."/>
        </authorList>
    </citation>
    <scope>NUCLEOTIDE SEQUENCE [LARGE SCALE GENOMIC DNA]</scope>
    <source>
        <strain evidence="1">EB</strain>
    </source>
</reference>
<evidence type="ECO:0000313" key="1">
    <source>
        <dbReference type="EMBL" id="QPJ61708.1"/>
    </source>
</evidence>
<proteinExistence type="predicted"/>
<protein>
    <submittedName>
        <fullName evidence="1">Uncharacterized protein</fullName>
    </submittedName>
</protein>
<organism evidence="1 2">
    <name type="scientific">Candidatus Nitronauta litoralis</name>
    <dbReference type="NCBI Taxonomy" id="2705533"/>
    <lineage>
        <taxon>Bacteria</taxon>
        <taxon>Pseudomonadati</taxon>
        <taxon>Nitrospinota/Tectimicrobiota group</taxon>
        <taxon>Nitrospinota</taxon>
        <taxon>Nitrospinia</taxon>
        <taxon>Nitrospinales</taxon>
        <taxon>Nitrospinaceae</taxon>
        <taxon>Candidatus Nitronauta</taxon>
    </lineage>
</organism>
<evidence type="ECO:0000313" key="2">
    <source>
        <dbReference type="Proteomes" id="UP000594688"/>
    </source>
</evidence>
<gene>
    <name evidence="1" type="ORF">G3M70_07335</name>
</gene>